<dbReference type="GO" id="GO:0000166">
    <property type="term" value="F:nucleotide binding"/>
    <property type="evidence" value="ECO:0007669"/>
    <property type="project" value="UniProtKB-KW"/>
</dbReference>
<dbReference type="GO" id="GO:1990133">
    <property type="term" value="C:molybdopterin adenylyltransferase complex"/>
    <property type="evidence" value="ECO:0007669"/>
    <property type="project" value="TreeGrafter"/>
</dbReference>
<evidence type="ECO:0000256" key="1">
    <source>
        <dbReference type="ARBA" id="ARBA00022741"/>
    </source>
</evidence>
<sequence length="90" mass="10274">MATEDPVEVKVLFFGRARELMDCDERRACLPRNVPYHRLKELIFEEIFKDLNAISSSCVLAVDQKYVNDNKMVKLNEFSEVAIIPPLSGG</sequence>
<dbReference type="PANTHER" id="PTHR33359">
    <property type="entry name" value="MOLYBDOPTERIN SYNTHASE SULFUR CARRIER SUBUNIT"/>
    <property type="match status" value="1"/>
</dbReference>
<accession>A0AAD5MXH0</accession>
<dbReference type="PANTHER" id="PTHR33359:SF1">
    <property type="entry name" value="MOLYBDOPTERIN SYNTHASE SULFUR CARRIER SUBUNIT"/>
    <property type="match status" value="1"/>
</dbReference>
<organism evidence="2 3">
    <name type="scientific">Parelaphostrongylus tenuis</name>
    <name type="common">Meningeal worm</name>
    <dbReference type="NCBI Taxonomy" id="148309"/>
    <lineage>
        <taxon>Eukaryota</taxon>
        <taxon>Metazoa</taxon>
        <taxon>Ecdysozoa</taxon>
        <taxon>Nematoda</taxon>
        <taxon>Chromadorea</taxon>
        <taxon>Rhabditida</taxon>
        <taxon>Rhabditina</taxon>
        <taxon>Rhabditomorpha</taxon>
        <taxon>Strongyloidea</taxon>
        <taxon>Metastrongylidae</taxon>
        <taxon>Parelaphostrongylus</taxon>
    </lineage>
</organism>
<comment type="caution">
    <text evidence="2">The sequence shown here is derived from an EMBL/GenBank/DDBJ whole genome shotgun (WGS) entry which is preliminary data.</text>
</comment>
<dbReference type="EMBL" id="JAHQIW010003120">
    <property type="protein sequence ID" value="KAJ1357381.1"/>
    <property type="molecule type" value="Genomic_DNA"/>
</dbReference>
<dbReference type="GO" id="GO:0006777">
    <property type="term" value="P:Mo-molybdopterin cofactor biosynthetic process"/>
    <property type="evidence" value="ECO:0007669"/>
    <property type="project" value="InterPro"/>
</dbReference>
<dbReference type="SUPFAM" id="SSF54285">
    <property type="entry name" value="MoaD/ThiS"/>
    <property type="match status" value="1"/>
</dbReference>
<keyword evidence="1" id="KW-0547">Nucleotide-binding</keyword>
<proteinExistence type="predicted"/>
<evidence type="ECO:0000313" key="3">
    <source>
        <dbReference type="Proteomes" id="UP001196413"/>
    </source>
</evidence>
<dbReference type="CDD" id="cd00754">
    <property type="entry name" value="Ubl_MoaD"/>
    <property type="match status" value="1"/>
</dbReference>
<dbReference type="InterPro" id="IPR016155">
    <property type="entry name" value="Mopterin_synth/thiamin_S_b"/>
</dbReference>
<dbReference type="Gene3D" id="3.10.20.30">
    <property type="match status" value="1"/>
</dbReference>
<dbReference type="Pfam" id="PF02597">
    <property type="entry name" value="ThiS"/>
    <property type="match status" value="1"/>
</dbReference>
<reference evidence="2" key="1">
    <citation type="submission" date="2021-06" db="EMBL/GenBank/DDBJ databases">
        <title>Parelaphostrongylus tenuis whole genome reference sequence.</title>
        <authorList>
            <person name="Garwood T.J."/>
            <person name="Larsen P.A."/>
            <person name="Fountain-Jones N.M."/>
            <person name="Garbe J.R."/>
            <person name="Macchietto M.G."/>
            <person name="Kania S.A."/>
            <person name="Gerhold R.W."/>
            <person name="Richards J.E."/>
            <person name="Wolf T.M."/>
        </authorList>
    </citation>
    <scope>NUCLEOTIDE SEQUENCE</scope>
    <source>
        <strain evidence="2">MNPRO001-30</strain>
        <tissue evidence="2">Meninges</tissue>
    </source>
</reference>
<gene>
    <name evidence="2" type="ORF">KIN20_015517</name>
</gene>
<protein>
    <recommendedName>
        <fullName evidence="4">Molybdopterin synthase sulfur carrier subunit</fullName>
    </recommendedName>
</protein>
<dbReference type="InterPro" id="IPR012675">
    <property type="entry name" value="Beta-grasp_dom_sf"/>
</dbReference>
<evidence type="ECO:0000313" key="2">
    <source>
        <dbReference type="EMBL" id="KAJ1357381.1"/>
    </source>
</evidence>
<dbReference type="AlphaFoldDB" id="A0AAD5MXH0"/>
<dbReference type="InterPro" id="IPR003749">
    <property type="entry name" value="ThiS/MoaD-like"/>
</dbReference>
<evidence type="ECO:0008006" key="4">
    <source>
        <dbReference type="Google" id="ProtNLM"/>
    </source>
</evidence>
<name>A0AAD5MXH0_PARTN</name>
<keyword evidence="3" id="KW-1185">Reference proteome</keyword>
<dbReference type="InterPro" id="IPR044672">
    <property type="entry name" value="MOCS2A"/>
</dbReference>
<dbReference type="Proteomes" id="UP001196413">
    <property type="component" value="Unassembled WGS sequence"/>
</dbReference>